<dbReference type="InParanoid" id="A0A2R8MHK0"/>
<organism evidence="1 2">
    <name type="scientific">Callithrix jacchus</name>
    <name type="common">White-tufted-ear marmoset</name>
    <name type="synonym">Simia Jacchus</name>
    <dbReference type="NCBI Taxonomy" id="9483"/>
    <lineage>
        <taxon>Eukaryota</taxon>
        <taxon>Metazoa</taxon>
        <taxon>Chordata</taxon>
        <taxon>Craniata</taxon>
        <taxon>Vertebrata</taxon>
        <taxon>Euteleostomi</taxon>
        <taxon>Mammalia</taxon>
        <taxon>Eutheria</taxon>
        <taxon>Euarchontoglires</taxon>
        <taxon>Primates</taxon>
        <taxon>Haplorrhini</taxon>
        <taxon>Platyrrhini</taxon>
        <taxon>Cebidae</taxon>
        <taxon>Callitrichinae</taxon>
        <taxon>Callithrix</taxon>
        <taxon>Callithrix</taxon>
    </lineage>
</organism>
<protein>
    <submittedName>
        <fullName evidence="1">Uncharacterized protein</fullName>
    </submittedName>
</protein>
<dbReference type="Ensembl" id="ENSCJAT00000070769.2">
    <property type="protein sequence ID" value="ENSCJAP00000059805.2"/>
    <property type="gene ID" value="ENSCJAG00000040641.3"/>
</dbReference>
<dbReference type="GeneTree" id="ENSGT01050000245974"/>
<sequence length="79" mass="9175">MGQQISDQTQLVISKLPEKVAKHVTLVRENGSLTYKELLGRVAELNDVTKNPFSPPFYFCYSDHLSHFKKLMSHVFHLW</sequence>
<dbReference type="Proteomes" id="UP000008225">
    <property type="component" value="Chromosome 1"/>
</dbReference>
<reference evidence="1" key="3">
    <citation type="submission" date="2025-09" db="UniProtKB">
        <authorList>
            <consortium name="Ensembl"/>
        </authorList>
    </citation>
    <scope>IDENTIFICATION</scope>
</reference>
<evidence type="ECO:0000313" key="1">
    <source>
        <dbReference type="Ensembl" id="ENSCJAP00000059805.2"/>
    </source>
</evidence>
<dbReference type="AlphaFoldDB" id="A0A2R8MHK0"/>
<dbReference type="STRING" id="9483.ENSCJAP00000059805"/>
<name>A0A2R8MHK0_CALJA</name>
<accession>A0A2R8MHK0</accession>
<keyword evidence="2" id="KW-1185">Reference proteome</keyword>
<dbReference type="Bgee" id="ENSCJAG00000040641">
    <property type="expression patterns" value="Expressed in testis and 1 other cell type or tissue"/>
</dbReference>
<proteinExistence type="predicted"/>
<reference evidence="1" key="2">
    <citation type="submission" date="2025-08" db="UniProtKB">
        <authorList>
            <consortium name="Ensembl"/>
        </authorList>
    </citation>
    <scope>IDENTIFICATION</scope>
</reference>
<reference evidence="1" key="1">
    <citation type="submission" date="2009-03" db="EMBL/GenBank/DDBJ databases">
        <authorList>
            <person name="Warren W."/>
            <person name="Ye L."/>
            <person name="Minx P."/>
            <person name="Worley K."/>
            <person name="Gibbs R."/>
            <person name="Wilson R.K."/>
        </authorList>
    </citation>
    <scope>NUCLEOTIDE SEQUENCE [LARGE SCALE GENOMIC DNA]</scope>
</reference>
<evidence type="ECO:0000313" key="2">
    <source>
        <dbReference type="Proteomes" id="UP000008225"/>
    </source>
</evidence>